<keyword evidence="4" id="KW-1185">Reference proteome</keyword>
<dbReference type="InterPro" id="IPR013225">
    <property type="entry name" value="PaaX_C"/>
</dbReference>
<reference evidence="3 4" key="1">
    <citation type="submission" date="2020-10" db="EMBL/GenBank/DDBJ databases">
        <title>Degradation of 1,4-Dioxane by Xanthobacter sp. YN2, via a Novel Group-2 Soluble Di-Iron Monooxygenase.</title>
        <authorList>
            <person name="Ma F."/>
            <person name="Wang Y."/>
            <person name="Yang J."/>
            <person name="Guo H."/>
            <person name="Su D."/>
            <person name="Yu L."/>
        </authorList>
    </citation>
    <scope>NUCLEOTIDE SEQUENCE [LARGE SCALE GENOMIC DNA]</scope>
    <source>
        <strain evidence="3 4">YN2</strain>
    </source>
</reference>
<dbReference type="SUPFAM" id="SSF46785">
    <property type="entry name" value="Winged helix' DNA-binding domain"/>
    <property type="match status" value="1"/>
</dbReference>
<gene>
    <name evidence="3" type="primary">paaX</name>
    <name evidence="3" type="ORF">EZH22_14510</name>
</gene>
<protein>
    <submittedName>
        <fullName evidence="3">Phenylacetic acid degradation operon negative regulatory protein PaaX</fullName>
    </submittedName>
</protein>
<proteinExistence type="predicted"/>
<evidence type="ECO:0000259" key="1">
    <source>
        <dbReference type="Pfam" id="PF07848"/>
    </source>
</evidence>
<dbReference type="PANTHER" id="PTHR30319">
    <property type="entry name" value="PHENYLACETIC ACID REGULATOR-RELATED TRANSCRIPTIONAL REPRESSOR"/>
    <property type="match status" value="1"/>
</dbReference>
<evidence type="ECO:0000313" key="4">
    <source>
        <dbReference type="Proteomes" id="UP000596427"/>
    </source>
</evidence>
<organism evidence="3 4">
    <name type="scientific">Xanthobacter dioxanivorans</name>
    <dbReference type="NCBI Taxonomy" id="2528964"/>
    <lineage>
        <taxon>Bacteria</taxon>
        <taxon>Pseudomonadati</taxon>
        <taxon>Pseudomonadota</taxon>
        <taxon>Alphaproteobacteria</taxon>
        <taxon>Hyphomicrobiales</taxon>
        <taxon>Xanthobacteraceae</taxon>
        <taxon>Xanthobacter</taxon>
    </lineage>
</organism>
<dbReference type="Pfam" id="PF07848">
    <property type="entry name" value="PaaX"/>
    <property type="match status" value="1"/>
</dbReference>
<dbReference type="PANTHER" id="PTHR30319:SF1">
    <property type="entry name" value="TRANSCRIPTIONAL REPRESSOR PAAX"/>
    <property type="match status" value="1"/>
</dbReference>
<dbReference type="InterPro" id="IPR012906">
    <property type="entry name" value="PaaX-like_N"/>
</dbReference>
<dbReference type="AlphaFoldDB" id="A0A974SKZ6"/>
<dbReference type="InterPro" id="IPR011965">
    <property type="entry name" value="PaaX_trns_reg"/>
</dbReference>
<sequence length="288" mass="31441">MPRRALDLILDHVRAEPSRTWSIIVTIYGDAIVPRGGSVWLGTLLAFFRGLDIADGVVRTAMSRLAADGWLTRTRVGRNSFYRLADKGRETFARATEHIYSHRPPEWRGHFEMLLVEPSAREGLRAALEAAGFGVPLPGVFIAPAGTAVPEEAGAGLRLDVSGAQEAQQALAARAWRLEETADAYRSFIAVFDPLDAALGTEEALSDLEAMVARVLLIHEYRRIVLRDPILPAAILPADWPGAAARALCAGIYARLIDASERWLDENAVGEDGAALPADVKIRRRFKA</sequence>
<dbReference type="KEGG" id="xdi:EZH22_14510"/>
<evidence type="ECO:0000259" key="2">
    <source>
        <dbReference type="Pfam" id="PF08223"/>
    </source>
</evidence>
<name>A0A974SKZ6_9HYPH</name>
<evidence type="ECO:0000313" key="3">
    <source>
        <dbReference type="EMBL" id="QRG09355.1"/>
    </source>
</evidence>
<dbReference type="Gene3D" id="1.10.10.10">
    <property type="entry name" value="Winged helix-like DNA-binding domain superfamily/Winged helix DNA-binding domain"/>
    <property type="match status" value="1"/>
</dbReference>
<dbReference type="Pfam" id="PF08223">
    <property type="entry name" value="PaaX_C"/>
    <property type="match status" value="1"/>
</dbReference>
<accession>A0A974SKZ6</accession>
<dbReference type="EMBL" id="CP063362">
    <property type="protein sequence ID" value="QRG09355.1"/>
    <property type="molecule type" value="Genomic_DNA"/>
</dbReference>
<dbReference type="InterPro" id="IPR036390">
    <property type="entry name" value="WH_DNA-bd_sf"/>
</dbReference>
<dbReference type="RefSeq" id="WP_203196277.1">
    <property type="nucleotide sequence ID" value="NZ_CP063362.1"/>
</dbReference>
<dbReference type="Gene3D" id="1.20.58.1460">
    <property type="match status" value="1"/>
</dbReference>
<dbReference type="InterPro" id="IPR036388">
    <property type="entry name" value="WH-like_DNA-bd_sf"/>
</dbReference>
<dbReference type="Proteomes" id="UP000596427">
    <property type="component" value="Chromosome"/>
</dbReference>
<dbReference type="GO" id="GO:0006351">
    <property type="term" value="P:DNA-templated transcription"/>
    <property type="evidence" value="ECO:0007669"/>
    <property type="project" value="InterPro"/>
</dbReference>
<dbReference type="NCBIfam" id="TIGR02277">
    <property type="entry name" value="PaaX_trns_reg"/>
    <property type="match status" value="1"/>
</dbReference>
<dbReference type="PIRSF" id="PIRSF020623">
    <property type="entry name" value="PaaX"/>
    <property type="match status" value="1"/>
</dbReference>
<feature type="domain" description="Transcriptional repressor PaaX-like N-terminal" evidence="1">
    <location>
        <begin position="20"/>
        <end position="88"/>
    </location>
</feature>
<feature type="domain" description="Transcriptional repressor PaaX-like C-terminal" evidence="2">
    <location>
        <begin position="176"/>
        <end position="265"/>
    </location>
</feature>